<dbReference type="Pfam" id="PF04186">
    <property type="entry name" value="FxsA"/>
    <property type="match status" value="1"/>
</dbReference>
<dbReference type="InterPro" id="IPR007313">
    <property type="entry name" value="FxsA"/>
</dbReference>
<accession>A0A512DNZ5</accession>
<dbReference type="PANTHER" id="PTHR35335">
    <property type="entry name" value="UPF0716 PROTEIN FXSA"/>
    <property type="match status" value="1"/>
</dbReference>
<evidence type="ECO:0000313" key="4">
    <source>
        <dbReference type="Proteomes" id="UP000321523"/>
    </source>
</evidence>
<keyword evidence="2" id="KW-0472">Membrane</keyword>
<dbReference type="NCBIfam" id="NF008528">
    <property type="entry name" value="PRK11463.1-2"/>
    <property type="match status" value="1"/>
</dbReference>
<dbReference type="GO" id="GO:0016020">
    <property type="term" value="C:membrane"/>
    <property type="evidence" value="ECO:0007669"/>
    <property type="project" value="InterPro"/>
</dbReference>
<feature type="compositionally biased region" description="Basic and acidic residues" evidence="1">
    <location>
        <begin position="176"/>
        <end position="188"/>
    </location>
</feature>
<feature type="region of interest" description="Disordered" evidence="1">
    <location>
        <begin position="153"/>
        <end position="195"/>
    </location>
</feature>
<evidence type="ECO:0000313" key="3">
    <source>
        <dbReference type="EMBL" id="GEO38186.1"/>
    </source>
</evidence>
<evidence type="ECO:0000256" key="2">
    <source>
        <dbReference type="SAM" id="Phobius"/>
    </source>
</evidence>
<organism evidence="3 4">
    <name type="scientific">Skermanella aerolata</name>
    <dbReference type="NCBI Taxonomy" id="393310"/>
    <lineage>
        <taxon>Bacteria</taxon>
        <taxon>Pseudomonadati</taxon>
        <taxon>Pseudomonadota</taxon>
        <taxon>Alphaproteobacteria</taxon>
        <taxon>Rhodospirillales</taxon>
        <taxon>Azospirillaceae</taxon>
        <taxon>Skermanella</taxon>
    </lineage>
</organism>
<evidence type="ECO:0000256" key="1">
    <source>
        <dbReference type="SAM" id="MobiDB-lite"/>
    </source>
</evidence>
<evidence type="ECO:0008006" key="5">
    <source>
        <dbReference type="Google" id="ProtNLM"/>
    </source>
</evidence>
<comment type="caution">
    <text evidence="3">The sequence shown here is derived from an EMBL/GenBank/DDBJ whole genome shotgun (WGS) entry which is preliminary data.</text>
</comment>
<dbReference type="AlphaFoldDB" id="A0A512DNZ5"/>
<dbReference type="EMBL" id="BJYZ01000009">
    <property type="protein sequence ID" value="GEO38186.1"/>
    <property type="molecule type" value="Genomic_DNA"/>
</dbReference>
<dbReference type="RefSeq" id="WP_052831011.1">
    <property type="nucleotide sequence ID" value="NZ_BJYZ01000009.1"/>
</dbReference>
<gene>
    <name evidence="3" type="ORF">SAE02_23340</name>
</gene>
<dbReference type="Proteomes" id="UP000321523">
    <property type="component" value="Unassembled WGS sequence"/>
</dbReference>
<dbReference type="OrthoDB" id="9792788at2"/>
<protein>
    <recommendedName>
        <fullName evidence="5">Membrane protein FxsA</fullName>
    </recommendedName>
</protein>
<keyword evidence="4" id="KW-1185">Reference proteome</keyword>
<keyword evidence="2" id="KW-1133">Transmembrane helix</keyword>
<proteinExistence type="predicted"/>
<feature type="transmembrane region" description="Helical" evidence="2">
    <location>
        <begin position="25"/>
        <end position="45"/>
    </location>
</feature>
<feature type="compositionally biased region" description="Low complexity" evidence="1">
    <location>
        <begin position="156"/>
        <end position="172"/>
    </location>
</feature>
<dbReference type="PANTHER" id="PTHR35335:SF1">
    <property type="entry name" value="UPF0716 PROTEIN FXSA"/>
    <property type="match status" value="1"/>
</dbReference>
<name>A0A512DNZ5_9PROT</name>
<keyword evidence="2" id="KW-0812">Transmembrane</keyword>
<feature type="transmembrane region" description="Helical" evidence="2">
    <location>
        <begin position="65"/>
        <end position="82"/>
    </location>
</feature>
<reference evidence="3 4" key="1">
    <citation type="submission" date="2019-07" db="EMBL/GenBank/DDBJ databases">
        <title>Whole genome shotgun sequence of Skermanella aerolata NBRC 106429.</title>
        <authorList>
            <person name="Hosoyama A."/>
            <person name="Uohara A."/>
            <person name="Ohji S."/>
            <person name="Ichikawa N."/>
        </authorList>
    </citation>
    <scope>NUCLEOTIDE SEQUENCE [LARGE SCALE GENOMIC DNA]</scope>
    <source>
        <strain evidence="3 4">NBRC 106429</strain>
    </source>
</reference>
<sequence length="195" mass="21191">MYILIALILLPLIEIAVFIQVGGLIGVWPTLALILLTTFAGAALLRSQGFATAQRAREALTRNELPVAEVFDGFCLVAAGVLLLTPGFVTDTFGALLFIPAFRNFLRKRLVTHFQRRGQMRVFVDGMEVDPTKPFSNPSRPSQPGVIDGEFREIKSSSGEVPPGSAPGSPSGAQTDEPRDLPPPDSRWRPPHSSR</sequence>